<reference evidence="1" key="2">
    <citation type="journal article" date="2023" name="IMA Fungus">
        <title>Comparative genomic study of the Penicillium genus elucidates a diverse pangenome and 15 lateral gene transfer events.</title>
        <authorList>
            <person name="Petersen C."/>
            <person name="Sorensen T."/>
            <person name="Nielsen M.R."/>
            <person name="Sondergaard T.E."/>
            <person name="Sorensen J.L."/>
            <person name="Fitzpatrick D.A."/>
            <person name="Frisvad J.C."/>
            <person name="Nielsen K.L."/>
        </authorList>
    </citation>
    <scope>NUCLEOTIDE SEQUENCE</scope>
    <source>
        <strain evidence="1">IBT 17660</strain>
    </source>
</reference>
<name>A0A9W9WDS9_9EURO</name>
<dbReference type="Proteomes" id="UP001147760">
    <property type="component" value="Unassembled WGS sequence"/>
</dbReference>
<comment type="caution">
    <text evidence="1">The sequence shown here is derived from an EMBL/GenBank/DDBJ whole genome shotgun (WGS) entry which is preliminary data.</text>
</comment>
<proteinExistence type="predicted"/>
<dbReference type="AlphaFoldDB" id="A0A9W9WDS9"/>
<sequence>MAAPGTSILYIWQPEGSDWEAAVQSGDEMHTFPFLGEGDTQVRLFAQLCQQDESQLLIDNIGTILDLGDMRPDLAYGLAGEALWPESAVEPLSSELEEMGVFMLEFL</sequence>
<dbReference type="EMBL" id="JAPWDO010000009">
    <property type="protein sequence ID" value="KAJ5456172.1"/>
    <property type="molecule type" value="Genomic_DNA"/>
</dbReference>
<protein>
    <submittedName>
        <fullName evidence="1">Uncharacterized protein</fullName>
    </submittedName>
</protein>
<evidence type="ECO:0000313" key="1">
    <source>
        <dbReference type="EMBL" id="KAJ5456172.1"/>
    </source>
</evidence>
<evidence type="ECO:0000313" key="2">
    <source>
        <dbReference type="Proteomes" id="UP001147760"/>
    </source>
</evidence>
<accession>A0A9W9WDS9</accession>
<organism evidence="1 2">
    <name type="scientific">Penicillium desertorum</name>
    <dbReference type="NCBI Taxonomy" id="1303715"/>
    <lineage>
        <taxon>Eukaryota</taxon>
        <taxon>Fungi</taxon>
        <taxon>Dikarya</taxon>
        <taxon>Ascomycota</taxon>
        <taxon>Pezizomycotina</taxon>
        <taxon>Eurotiomycetes</taxon>
        <taxon>Eurotiomycetidae</taxon>
        <taxon>Eurotiales</taxon>
        <taxon>Aspergillaceae</taxon>
        <taxon>Penicillium</taxon>
    </lineage>
</organism>
<keyword evidence="2" id="KW-1185">Reference proteome</keyword>
<reference evidence="1" key="1">
    <citation type="submission" date="2022-12" db="EMBL/GenBank/DDBJ databases">
        <authorList>
            <person name="Petersen C."/>
        </authorList>
    </citation>
    <scope>NUCLEOTIDE SEQUENCE</scope>
    <source>
        <strain evidence="1">IBT 17660</strain>
    </source>
</reference>
<gene>
    <name evidence="1" type="ORF">N7530_011446</name>
</gene>